<dbReference type="Proteomes" id="UP001519295">
    <property type="component" value="Unassembled WGS sequence"/>
</dbReference>
<evidence type="ECO:0000313" key="1">
    <source>
        <dbReference type="EMBL" id="MBP2371879.1"/>
    </source>
</evidence>
<accession>A0ABS4W6P3</accession>
<organism evidence="1 2">
    <name type="scientific">Pseudonocardia parietis</name>
    <dbReference type="NCBI Taxonomy" id="570936"/>
    <lineage>
        <taxon>Bacteria</taxon>
        <taxon>Bacillati</taxon>
        <taxon>Actinomycetota</taxon>
        <taxon>Actinomycetes</taxon>
        <taxon>Pseudonocardiales</taxon>
        <taxon>Pseudonocardiaceae</taxon>
        <taxon>Pseudonocardia</taxon>
    </lineage>
</organism>
<protein>
    <recommendedName>
        <fullName evidence="3">FXSXX-COOH protein</fullName>
    </recommendedName>
</protein>
<evidence type="ECO:0008006" key="3">
    <source>
        <dbReference type="Google" id="ProtNLM"/>
    </source>
</evidence>
<gene>
    <name evidence="1" type="ORF">JOF36_007652</name>
</gene>
<dbReference type="EMBL" id="JAGINU010000004">
    <property type="protein sequence ID" value="MBP2371879.1"/>
    <property type="molecule type" value="Genomic_DNA"/>
</dbReference>
<dbReference type="RefSeq" id="WP_245353249.1">
    <property type="nucleotide sequence ID" value="NZ_JAGINU010000004.1"/>
</dbReference>
<reference evidence="1 2" key="1">
    <citation type="submission" date="2021-03" db="EMBL/GenBank/DDBJ databases">
        <title>Sequencing the genomes of 1000 actinobacteria strains.</title>
        <authorList>
            <person name="Klenk H.-P."/>
        </authorList>
    </citation>
    <scope>NUCLEOTIDE SEQUENCE [LARGE SCALE GENOMIC DNA]</scope>
    <source>
        <strain evidence="1 2">DSM 45256</strain>
    </source>
</reference>
<name>A0ABS4W6P3_9PSEU</name>
<proteinExistence type="predicted"/>
<comment type="caution">
    <text evidence="1">The sequence shown here is derived from an EMBL/GenBank/DDBJ whole genome shotgun (WGS) entry which is preliminary data.</text>
</comment>
<sequence>MTITFTRPDDAVSAAAAVEPTALEPDTHARIQEFRDFLDAVEPDDFDPGR</sequence>
<evidence type="ECO:0000313" key="2">
    <source>
        <dbReference type="Proteomes" id="UP001519295"/>
    </source>
</evidence>
<keyword evidence="2" id="KW-1185">Reference proteome</keyword>